<reference evidence="4 5" key="1">
    <citation type="submission" date="2023-03" db="EMBL/GenBank/DDBJ databases">
        <title>Genome insight into feeding habits of ladybird beetles.</title>
        <authorList>
            <person name="Li H.-S."/>
            <person name="Huang Y.-H."/>
            <person name="Pang H."/>
        </authorList>
    </citation>
    <scope>NUCLEOTIDE SEQUENCE [LARGE SCALE GENOMIC DNA]</scope>
    <source>
        <strain evidence="4">SYSU_2023b</strain>
        <tissue evidence="4">Whole body</tissue>
    </source>
</reference>
<keyword evidence="5" id="KW-1185">Reference proteome</keyword>
<feature type="region of interest" description="Disordered" evidence="2">
    <location>
        <begin position="317"/>
        <end position="355"/>
    </location>
</feature>
<feature type="transmembrane region" description="Helical" evidence="3">
    <location>
        <begin position="182"/>
        <end position="202"/>
    </location>
</feature>
<evidence type="ECO:0000313" key="4">
    <source>
        <dbReference type="EMBL" id="KAK9886689.1"/>
    </source>
</evidence>
<comment type="caution">
    <text evidence="4">The sequence shown here is derived from an EMBL/GenBank/DDBJ whole genome shotgun (WGS) entry which is preliminary data.</text>
</comment>
<evidence type="ECO:0000256" key="2">
    <source>
        <dbReference type="SAM" id="MobiDB-lite"/>
    </source>
</evidence>
<feature type="transmembrane region" description="Helical" evidence="3">
    <location>
        <begin position="145"/>
        <end position="170"/>
    </location>
</feature>
<feature type="transmembrane region" description="Helical" evidence="3">
    <location>
        <begin position="417"/>
        <end position="439"/>
    </location>
</feature>
<feature type="transmembrane region" description="Helical" evidence="3">
    <location>
        <begin position="83"/>
        <end position="101"/>
    </location>
</feature>
<dbReference type="GO" id="GO:0008028">
    <property type="term" value="F:monocarboxylic acid transmembrane transporter activity"/>
    <property type="evidence" value="ECO:0007669"/>
    <property type="project" value="TreeGrafter"/>
</dbReference>
<feature type="transmembrane region" description="Helical" evidence="3">
    <location>
        <begin position="564"/>
        <end position="584"/>
    </location>
</feature>
<keyword evidence="3" id="KW-0812">Transmembrane</keyword>
<evidence type="ECO:0000256" key="1">
    <source>
        <dbReference type="SAM" id="Coils"/>
    </source>
</evidence>
<feature type="transmembrane region" description="Helical" evidence="3">
    <location>
        <begin position="113"/>
        <end position="133"/>
    </location>
</feature>
<dbReference type="EMBL" id="JARQZJ010000101">
    <property type="protein sequence ID" value="KAK9886689.1"/>
    <property type="molecule type" value="Genomic_DNA"/>
</dbReference>
<evidence type="ECO:0000313" key="5">
    <source>
        <dbReference type="Proteomes" id="UP001431783"/>
    </source>
</evidence>
<feature type="coiled-coil region" evidence="1">
    <location>
        <begin position="246"/>
        <end position="284"/>
    </location>
</feature>
<feature type="transmembrane region" description="Helical" evidence="3">
    <location>
        <begin position="451"/>
        <end position="471"/>
    </location>
</feature>
<dbReference type="SUPFAM" id="SSF103473">
    <property type="entry name" value="MFS general substrate transporter"/>
    <property type="match status" value="1"/>
</dbReference>
<accession>A0AAW1V0L8</accession>
<dbReference type="AlphaFoldDB" id="A0AAW1V0L8"/>
<dbReference type="PANTHER" id="PTHR11360">
    <property type="entry name" value="MONOCARBOXYLATE TRANSPORTER"/>
    <property type="match status" value="1"/>
</dbReference>
<feature type="compositionally biased region" description="Polar residues" evidence="2">
    <location>
        <begin position="343"/>
        <end position="355"/>
    </location>
</feature>
<dbReference type="PANTHER" id="PTHR11360:SF299">
    <property type="entry name" value="GEM-1"/>
    <property type="match status" value="1"/>
</dbReference>
<keyword evidence="3" id="KW-1133">Transmembrane helix</keyword>
<feature type="transmembrane region" description="Helical" evidence="3">
    <location>
        <begin position="480"/>
        <end position="499"/>
    </location>
</feature>
<feature type="transmembrane region" description="Helical" evidence="3">
    <location>
        <begin position="208"/>
        <end position="229"/>
    </location>
</feature>
<organism evidence="4 5">
    <name type="scientific">Henosepilachna vigintioctopunctata</name>
    <dbReference type="NCBI Taxonomy" id="420089"/>
    <lineage>
        <taxon>Eukaryota</taxon>
        <taxon>Metazoa</taxon>
        <taxon>Ecdysozoa</taxon>
        <taxon>Arthropoda</taxon>
        <taxon>Hexapoda</taxon>
        <taxon>Insecta</taxon>
        <taxon>Pterygota</taxon>
        <taxon>Neoptera</taxon>
        <taxon>Endopterygota</taxon>
        <taxon>Coleoptera</taxon>
        <taxon>Polyphaga</taxon>
        <taxon>Cucujiformia</taxon>
        <taxon>Coccinelloidea</taxon>
        <taxon>Coccinellidae</taxon>
        <taxon>Epilachninae</taxon>
        <taxon>Epilachnini</taxon>
        <taxon>Henosepilachna</taxon>
    </lineage>
</organism>
<keyword evidence="1" id="KW-0175">Coiled coil</keyword>
<dbReference type="Proteomes" id="UP001431783">
    <property type="component" value="Unassembled WGS sequence"/>
</dbReference>
<evidence type="ECO:0000256" key="3">
    <source>
        <dbReference type="SAM" id="Phobius"/>
    </source>
</evidence>
<dbReference type="InterPro" id="IPR036259">
    <property type="entry name" value="MFS_trans_sf"/>
</dbReference>
<feature type="transmembrane region" description="Helical" evidence="3">
    <location>
        <begin position="505"/>
        <end position="528"/>
    </location>
</feature>
<protein>
    <submittedName>
        <fullName evidence="4">Uncharacterized protein</fullName>
    </submittedName>
</protein>
<feature type="transmembrane region" description="Helical" evidence="3">
    <location>
        <begin position="540"/>
        <end position="558"/>
    </location>
</feature>
<sequence length="590" mass="67353">MHKNDERNRDVPNSVIDGVLSTQSELGPKIPDGGYGWVVFAATLFFQLLVPCLILVYGVLLSASKLNSGIDDTEILYFWDDKLIYVPLIFTISWTMFDPTARNLISHSTWPRLVGQAGNCLTCAGLLFVWMGMAGKEDTMISNKIWLILAGFLSGIGSSIQVAQCEVLLAQYFKSKHLYLTHISHMIVGLGFLISPILISYLRLKFDLLHVVLIYQAILLQGVVINIAFKKPEYLKSRRIQYHYVMENAEEEEDIFSKSLTELKVKTKDVLKRIELKNDNKENQASPSTSYARRDVENDISRKDWVLFNNDEQKSERKSWERFEDESEEQKNTMKKNTTDNTESATNNDENLNSDVPVSIFNDTRVNMNTTYSFDEDNIENGPKSIPTVFAESEKAASFNIAVYFKILRMPTFYKSLLTNITTKYSVFLFYVLFPSYLYVQISHLRFKKSALLIGCLSIGTIIFSGFSYWLNVNKQKRPLVLFVLCWIGACGYFLIATFKHSEYIVMFGAMETVLSIASLQHIGGPLLGLTIRGESNTEYVALSILTGLSFCIFLLDISYTDCFFMMALLQVITGLLWVSNYFYKRLHIF</sequence>
<keyword evidence="3" id="KW-0472">Membrane</keyword>
<feature type="transmembrane region" description="Helical" evidence="3">
    <location>
        <begin position="37"/>
        <end position="63"/>
    </location>
</feature>
<proteinExistence type="predicted"/>
<name>A0AAW1V0L8_9CUCU</name>
<dbReference type="InterPro" id="IPR050327">
    <property type="entry name" value="Proton-linked_MCT"/>
</dbReference>
<gene>
    <name evidence="4" type="ORF">WA026_017609</name>
</gene>